<keyword evidence="4" id="KW-1185">Reference proteome</keyword>
<feature type="transmembrane region" description="Helical" evidence="2">
    <location>
        <begin position="56"/>
        <end position="79"/>
    </location>
</feature>
<proteinExistence type="predicted"/>
<sequence length="412" mass="43768">MAGPGEKFVRVNYRHYHSWLIPRSAVCSILSCALISMLIGIILLAIGGFLTPWGAVMFVVGVLCLCVCICLCLHAYCIFKLKDQETQTTDEIHMFSSKDSELSPTFTVMDKKPPIGPDSGMRNGRYTGGGGSLAKKQVSISPEVSVPIQHHGPQQVQVSYVQANRSHPQSATYTSSGGQSTQSSGQQGQTSGEGFRGYGSTHGGGGYVTGGSTSHSGSRQVATGTTQSQGGISNMSGSYSGSGGHVTGNHPQNNPSSHVNIGYSQYGGSGQLSPGGYQASRSGTMSSVSSRGHSPGYGYPLQPHQPTPYSTLTQKSAIPVSVSHVQHGQVHKVAGGYDEDYDNTAETAPMIGHSQNQSNQSWRPSGSSRDDDVPEPQPLVYPSERRPMTFEQTSTSKMSIYDNMYALDKLGE</sequence>
<evidence type="ECO:0000313" key="4">
    <source>
        <dbReference type="Proteomes" id="UP000242188"/>
    </source>
</evidence>
<feature type="region of interest" description="Disordered" evidence="1">
    <location>
        <begin position="163"/>
        <end position="311"/>
    </location>
</feature>
<reference evidence="3 4" key="1">
    <citation type="journal article" date="2017" name="Nat. Ecol. Evol.">
        <title>Scallop genome provides insights into evolution of bilaterian karyotype and development.</title>
        <authorList>
            <person name="Wang S."/>
            <person name="Zhang J."/>
            <person name="Jiao W."/>
            <person name="Li J."/>
            <person name="Xun X."/>
            <person name="Sun Y."/>
            <person name="Guo X."/>
            <person name="Huan P."/>
            <person name="Dong B."/>
            <person name="Zhang L."/>
            <person name="Hu X."/>
            <person name="Sun X."/>
            <person name="Wang J."/>
            <person name="Zhao C."/>
            <person name="Wang Y."/>
            <person name="Wang D."/>
            <person name="Huang X."/>
            <person name="Wang R."/>
            <person name="Lv J."/>
            <person name="Li Y."/>
            <person name="Zhang Z."/>
            <person name="Liu B."/>
            <person name="Lu W."/>
            <person name="Hui Y."/>
            <person name="Liang J."/>
            <person name="Zhou Z."/>
            <person name="Hou R."/>
            <person name="Li X."/>
            <person name="Liu Y."/>
            <person name="Li H."/>
            <person name="Ning X."/>
            <person name="Lin Y."/>
            <person name="Zhao L."/>
            <person name="Xing Q."/>
            <person name="Dou J."/>
            <person name="Li Y."/>
            <person name="Mao J."/>
            <person name="Guo H."/>
            <person name="Dou H."/>
            <person name="Li T."/>
            <person name="Mu C."/>
            <person name="Jiang W."/>
            <person name="Fu Q."/>
            <person name="Fu X."/>
            <person name="Miao Y."/>
            <person name="Liu J."/>
            <person name="Yu Q."/>
            <person name="Li R."/>
            <person name="Liao H."/>
            <person name="Li X."/>
            <person name="Kong Y."/>
            <person name="Jiang Z."/>
            <person name="Chourrout D."/>
            <person name="Li R."/>
            <person name="Bao Z."/>
        </authorList>
    </citation>
    <scope>NUCLEOTIDE SEQUENCE [LARGE SCALE GENOMIC DNA]</scope>
    <source>
        <strain evidence="3 4">PY_sf001</strain>
    </source>
</reference>
<feature type="transmembrane region" description="Helical" evidence="2">
    <location>
        <begin position="20"/>
        <end position="50"/>
    </location>
</feature>
<accession>A0A210QIT0</accession>
<feature type="compositionally biased region" description="Polar residues" evidence="1">
    <location>
        <begin position="249"/>
        <end position="259"/>
    </location>
</feature>
<feature type="region of interest" description="Disordered" evidence="1">
    <location>
        <begin position="111"/>
        <end position="134"/>
    </location>
</feature>
<organism evidence="3 4">
    <name type="scientific">Mizuhopecten yessoensis</name>
    <name type="common">Japanese scallop</name>
    <name type="synonym">Patinopecten yessoensis</name>
    <dbReference type="NCBI Taxonomy" id="6573"/>
    <lineage>
        <taxon>Eukaryota</taxon>
        <taxon>Metazoa</taxon>
        <taxon>Spiralia</taxon>
        <taxon>Lophotrochozoa</taxon>
        <taxon>Mollusca</taxon>
        <taxon>Bivalvia</taxon>
        <taxon>Autobranchia</taxon>
        <taxon>Pteriomorphia</taxon>
        <taxon>Pectinida</taxon>
        <taxon>Pectinoidea</taxon>
        <taxon>Pectinidae</taxon>
        <taxon>Mizuhopecten</taxon>
    </lineage>
</organism>
<feature type="compositionally biased region" description="Low complexity" evidence="1">
    <location>
        <begin position="271"/>
        <end position="294"/>
    </location>
</feature>
<dbReference type="AlphaFoldDB" id="A0A210QIT0"/>
<comment type="caution">
    <text evidence="3">The sequence shown here is derived from an EMBL/GenBank/DDBJ whole genome shotgun (WGS) entry which is preliminary data.</text>
</comment>
<feature type="compositionally biased region" description="Gly residues" evidence="1">
    <location>
        <begin position="194"/>
        <end position="209"/>
    </location>
</feature>
<dbReference type="EMBL" id="NEDP02003450">
    <property type="protein sequence ID" value="OWF48642.1"/>
    <property type="molecule type" value="Genomic_DNA"/>
</dbReference>
<feature type="compositionally biased region" description="Low complexity" evidence="1">
    <location>
        <begin position="230"/>
        <end position="239"/>
    </location>
</feature>
<evidence type="ECO:0000256" key="1">
    <source>
        <dbReference type="SAM" id="MobiDB-lite"/>
    </source>
</evidence>
<protein>
    <submittedName>
        <fullName evidence="3">Uncharacterized protein</fullName>
    </submittedName>
</protein>
<feature type="compositionally biased region" description="Low complexity" evidence="1">
    <location>
        <begin position="174"/>
        <end position="192"/>
    </location>
</feature>
<feature type="compositionally biased region" description="Polar residues" evidence="1">
    <location>
        <begin position="163"/>
        <end position="173"/>
    </location>
</feature>
<evidence type="ECO:0000256" key="2">
    <source>
        <dbReference type="SAM" id="Phobius"/>
    </source>
</evidence>
<gene>
    <name evidence="3" type="ORF">KP79_PYT16182</name>
</gene>
<dbReference type="OrthoDB" id="6077174at2759"/>
<evidence type="ECO:0000313" key="3">
    <source>
        <dbReference type="EMBL" id="OWF48642.1"/>
    </source>
</evidence>
<keyword evidence="2" id="KW-0472">Membrane</keyword>
<keyword evidence="2" id="KW-1133">Transmembrane helix</keyword>
<name>A0A210QIT0_MIZYE</name>
<feature type="region of interest" description="Disordered" evidence="1">
    <location>
        <begin position="349"/>
        <end position="397"/>
    </location>
</feature>
<keyword evidence="2" id="KW-0812">Transmembrane</keyword>
<feature type="compositionally biased region" description="Polar residues" evidence="1">
    <location>
        <begin position="353"/>
        <end position="367"/>
    </location>
</feature>
<feature type="compositionally biased region" description="Polar residues" evidence="1">
    <location>
        <begin position="219"/>
        <end position="229"/>
    </location>
</feature>
<dbReference type="Proteomes" id="UP000242188">
    <property type="component" value="Unassembled WGS sequence"/>
</dbReference>